<protein>
    <submittedName>
        <fullName evidence="9">DEAD/DEAH box helicase</fullName>
        <ecNumber evidence="9">3.6.4.-</ecNumber>
    </submittedName>
</protein>
<dbReference type="InterPro" id="IPR041679">
    <property type="entry name" value="DNA2/NAM7-like_C"/>
</dbReference>
<feature type="domain" description="DNA2/NAM7 helicase helicase" evidence="7">
    <location>
        <begin position="316"/>
        <end position="717"/>
    </location>
</feature>
<dbReference type="InterPro" id="IPR050534">
    <property type="entry name" value="Coronavir_polyprotein_1ab"/>
</dbReference>
<dbReference type="RefSeq" id="WP_378283624.1">
    <property type="nucleotide sequence ID" value="NZ_JBHSON010000027.1"/>
</dbReference>
<dbReference type="InterPro" id="IPR047187">
    <property type="entry name" value="SF1_C_Upf1"/>
</dbReference>
<reference evidence="10" key="1">
    <citation type="journal article" date="2019" name="Int. J. Syst. Evol. Microbiol.">
        <title>The Global Catalogue of Microorganisms (GCM) 10K type strain sequencing project: providing services to taxonomists for standard genome sequencing and annotation.</title>
        <authorList>
            <consortium name="The Broad Institute Genomics Platform"/>
            <consortium name="The Broad Institute Genome Sequencing Center for Infectious Disease"/>
            <person name="Wu L."/>
            <person name="Ma J."/>
        </authorList>
    </citation>
    <scope>NUCLEOTIDE SEQUENCE [LARGE SCALE GENOMIC DNA]</scope>
    <source>
        <strain evidence="10">KCTC 42087</strain>
    </source>
</reference>
<keyword evidence="5" id="KW-0067">ATP-binding</keyword>
<feature type="domain" description="DNA2/NAM7 helicase-like C-terminal" evidence="8">
    <location>
        <begin position="739"/>
        <end position="933"/>
    </location>
</feature>
<dbReference type="CDD" id="cd18808">
    <property type="entry name" value="SF1_C_Upf1"/>
    <property type="match status" value="1"/>
</dbReference>
<evidence type="ECO:0000256" key="2">
    <source>
        <dbReference type="ARBA" id="ARBA00022741"/>
    </source>
</evidence>
<evidence type="ECO:0000256" key="6">
    <source>
        <dbReference type="SAM" id="MobiDB-lite"/>
    </source>
</evidence>
<feature type="region of interest" description="Disordered" evidence="6">
    <location>
        <begin position="802"/>
        <end position="823"/>
    </location>
</feature>
<dbReference type="EC" id="3.6.4.-" evidence="9"/>
<dbReference type="InterPro" id="IPR027417">
    <property type="entry name" value="P-loop_NTPase"/>
</dbReference>
<proteinExistence type="inferred from homology"/>
<feature type="region of interest" description="Disordered" evidence="6">
    <location>
        <begin position="566"/>
        <end position="587"/>
    </location>
</feature>
<gene>
    <name evidence="9" type="ORF">ACFPZN_20370</name>
</gene>
<dbReference type="InterPro" id="IPR041677">
    <property type="entry name" value="DNA2/NAM7_AAA_11"/>
</dbReference>
<evidence type="ECO:0000256" key="5">
    <source>
        <dbReference type="ARBA" id="ARBA00022840"/>
    </source>
</evidence>
<comment type="caution">
    <text evidence="9">The sequence shown here is derived from an EMBL/GenBank/DDBJ whole genome shotgun (WGS) entry which is preliminary data.</text>
</comment>
<evidence type="ECO:0000313" key="10">
    <source>
        <dbReference type="Proteomes" id="UP001596074"/>
    </source>
</evidence>
<dbReference type="PANTHER" id="PTHR43788">
    <property type="entry name" value="DNA2/NAM7 HELICASE FAMILY MEMBER"/>
    <property type="match status" value="1"/>
</dbReference>
<dbReference type="Gene3D" id="3.40.50.300">
    <property type="entry name" value="P-loop containing nucleotide triphosphate hydrolases"/>
    <property type="match status" value="2"/>
</dbReference>
<keyword evidence="4 9" id="KW-0347">Helicase</keyword>
<sequence length="976" mass="108313">MTNRPVELDGPIGIVPSLKFNATLLRQRERYPFLPDVSGIIGDLRALAAHGPVPARVARGRNGRGDYLKLYVDGRYVLDLNETKHRNGYSVTGIWPMGFTDHDQLVRGSLQLLTTGWIYHHQIRDLPYAGRSGWEDIQEEWRSLHREAAPGGADLLASHERYLDRLEEIVTTGRRLEQEAAGSAAAVPYRRVDAAAARRRTARAVYDFQLVGDRLLAVGTRVHVREHSDLQGRVVDARGTVITVRFERPVDWARIPAMGGFVESPAVTGFDKQLEALEILRERRAANPHLLDVLADGTFTPFQPGAAADVMPATRLDDSQLSAFRKALEAPDLALILGPPGTGKTRTIVEVARAVAATGRRVLITSYTNRAVDNALKELPEDSLVLLRAGREEGVTAECEHLTMEARAETVQTEILQRTEATARHYDTAEGDDWLRQLDADLAALTAAEATARQAAAAWQAEADRFTAPLRARAEALAADEERTGHALAEIRERGERLVRARERADRRAGLTLVGFLFRGGARRAADRLAEATAEHDRLTGVLHGARDARQRAEAELRHVRENAPELASLRRSANQAEDERRKRMTATRDTAEALRSTIGGVPVPPSPAADLGALGIFRDHAAGALELMRRRAALLADWRAQLLQNTEQLYPELARYADVIGATCIGTATAGALTGLDFDLAIVDEAGQISTPNMLVPLVRARRALLVGDHHQLGPFTDDRMRAWADRERPEAADLVGRSGFELLFPRTPPANREVLRYQRRMPRVVARFISDQFYNGFLETDVERPHRDTLFASPLAFVDTSGEPQRRRHDRPPRPDEPWAEHGWANDLEARIITEIVSYYHRHDPDWAVILPFRAQVGLVTQHLTRRLGAPDAVAARVGTVDSFQGGERRLIVFGFTRSNASGRVGFLNDLRRSNVAFSRPRNLLVLVGDTSTLRRADDPGFRAVAGSLLDHVRTSGDLRPWREIDRLLSGEAR</sequence>
<evidence type="ECO:0000256" key="3">
    <source>
        <dbReference type="ARBA" id="ARBA00022801"/>
    </source>
</evidence>
<accession>A0ABW0ZZY8</accession>
<evidence type="ECO:0000313" key="9">
    <source>
        <dbReference type="EMBL" id="MFC5747992.1"/>
    </source>
</evidence>
<evidence type="ECO:0000259" key="8">
    <source>
        <dbReference type="Pfam" id="PF13087"/>
    </source>
</evidence>
<keyword evidence="2" id="KW-0547">Nucleotide-binding</keyword>
<dbReference type="GO" id="GO:0016787">
    <property type="term" value="F:hydrolase activity"/>
    <property type="evidence" value="ECO:0007669"/>
    <property type="project" value="UniProtKB-KW"/>
</dbReference>
<dbReference type="GO" id="GO:0004386">
    <property type="term" value="F:helicase activity"/>
    <property type="evidence" value="ECO:0007669"/>
    <property type="project" value="UniProtKB-KW"/>
</dbReference>
<dbReference type="Proteomes" id="UP001596074">
    <property type="component" value="Unassembled WGS sequence"/>
</dbReference>
<name>A0ABW0ZZY8_9ACTN</name>
<dbReference type="SUPFAM" id="SSF52540">
    <property type="entry name" value="P-loop containing nucleoside triphosphate hydrolases"/>
    <property type="match status" value="1"/>
</dbReference>
<dbReference type="Pfam" id="PF13087">
    <property type="entry name" value="AAA_12"/>
    <property type="match status" value="1"/>
</dbReference>
<evidence type="ECO:0000259" key="7">
    <source>
        <dbReference type="Pfam" id="PF13086"/>
    </source>
</evidence>
<keyword evidence="3 9" id="KW-0378">Hydrolase</keyword>
<dbReference type="PANTHER" id="PTHR43788:SF8">
    <property type="entry name" value="DNA-BINDING PROTEIN SMUBP-2"/>
    <property type="match status" value="1"/>
</dbReference>
<keyword evidence="10" id="KW-1185">Reference proteome</keyword>
<comment type="similarity">
    <text evidence="1">Belongs to the DNA2/NAM7 helicase family.</text>
</comment>
<organism evidence="9 10">
    <name type="scientific">Actinomadura rugatobispora</name>
    <dbReference type="NCBI Taxonomy" id="1994"/>
    <lineage>
        <taxon>Bacteria</taxon>
        <taxon>Bacillati</taxon>
        <taxon>Actinomycetota</taxon>
        <taxon>Actinomycetes</taxon>
        <taxon>Streptosporangiales</taxon>
        <taxon>Thermomonosporaceae</taxon>
        <taxon>Actinomadura</taxon>
    </lineage>
</organism>
<evidence type="ECO:0000256" key="1">
    <source>
        <dbReference type="ARBA" id="ARBA00007913"/>
    </source>
</evidence>
<dbReference type="EMBL" id="JBHSON010000027">
    <property type="protein sequence ID" value="MFC5747992.1"/>
    <property type="molecule type" value="Genomic_DNA"/>
</dbReference>
<dbReference type="Pfam" id="PF13086">
    <property type="entry name" value="AAA_11"/>
    <property type="match status" value="1"/>
</dbReference>
<evidence type="ECO:0000256" key="4">
    <source>
        <dbReference type="ARBA" id="ARBA00022806"/>
    </source>
</evidence>